<dbReference type="SUPFAM" id="SSF52821">
    <property type="entry name" value="Rhodanese/Cell cycle control phosphatase"/>
    <property type="match status" value="1"/>
</dbReference>
<protein>
    <recommendedName>
        <fullName evidence="2">Rhodanese domain-containing protein</fullName>
    </recommendedName>
</protein>
<feature type="chain" id="PRO_5045713111" description="Rhodanese domain-containing protein" evidence="1">
    <location>
        <begin position="23"/>
        <end position="136"/>
    </location>
</feature>
<keyword evidence="4" id="KW-1185">Reference proteome</keyword>
<dbReference type="InterPro" id="IPR001763">
    <property type="entry name" value="Rhodanese-like_dom"/>
</dbReference>
<dbReference type="SMART" id="SM00450">
    <property type="entry name" value="RHOD"/>
    <property type="match status" value="1"/>
</dbReference>
<dbReference type="Proteomes" id="UP001157134">
    <property type="component" value="Unassembled WGS sequence"/>
</dbReference>
<comment type="caution">
    <text evidence="3">The sequence shown here is derived from an EMBL/GenBank/DDBJ whole genome shotgun (WGS) entry which is preliminary data.</text>
</comment>
<dbReference type="InterPro" id="IPR036873">
    <property type="entry name" value="Rhodanese-like_dom_sf"/>
</dbReference>
<reference evidence="3 4" key="1">
    <citation type="submission" date="2023-03" db="EMBL/GenBank/DDBJ databases">
        <title>Thalassotalea loyana LMG 22536T draft genome sequence.</title>
        <authorList>
            <person name="Sawabe T."/>
        </authorList>
    </citation>
    <scope>NUCLEOTIDE SEQUENCE [LARGE SCALE GENOMIC DNA]</scope>
    <source>
        <strain evidence="3 4">LMG 22536</strain>
    </source>
</reference>
<dbReference type="CDD" id="cd00158">
    <property type="entry name" value="RHOD"/>
    <property type="match status" value="1"/>
</dbReference>
<dbReference type="InterPro" id="IPR050229">
    <property type="entry name" value="GlpE_sulfurtransferase"/>
</dbReference>
<dbReference type="RefSeq" id="WP_284300892.1">
    <property type="nucleotide sequence ID" value="NZ_BSSV01000009.1"/>
</dbReference>
<dbReference type="PANTHER" id="PTHR43031:SF1">
    <property type="entry name" value="PYRIDINE NUCLEOTIDE-DISULPHIDE OXIDOREDUCTASE"/>
    <property type="match status" value="1"/>
</dbReference>
<dbReference type="EMBL" id="BSSV01000009">
    <property type="protein sequence ID" value="GLX87131.1"/>
    <property type="molecule type" value="Genomic_DNA"/>
</dbReference>
<evidence type="ECO:0000259" key="2">
    <source>
        <dbReference type="PROSITE" id="PS50206"/>
    </source>
</evidence>
<dbReference type="Pfam" id="PF00581">
    <property type="entry name" value="Rhodanese"/>
    <property type="match status" value="1"/>
</dbReference>
<gene>
    <name evidence="3" type="ORF">tloyanaT_33840</name>
</gene>
<accession>A0ABQ6HG90</accession>
<feature type="domain" description="Rhodanese" evidence="2">
    <location>
        <begin position="41"/>
        <end position="135"/>
    </location>
</feature>
<sequence>MNILVKTLTLLLSLVAINIALANETPQVSQQQLLSMQSAPKSPALIILDVRTQEEFDEGHIQGALNISHNLLSDKLTELDAKLNGDKSALIVVHCRSGRRAAKAEEVLKQNNYTNVRHLAGDIKLWQENNLPLVKQ</sequence>
<dbReference type="PANTHER" id="PTHR43031">
    <property type="entry name" value="FAD-DEPENDENT OXIDOREDUCTASE"/>
    <property type="match status" value="1"/>
</dbReference>
<evidence type="ECO:0000313" key="3">
    <source>
        <dbReference type="EMBL" id="GLX87131.1"/>
    </source>
</evidence>
<keyword evidence="1" id="KW-0732">Signal</keyword>
<proteinExistence type="predicted"/>
<evidence type="ECO:0000256" key="1">
    <source>
        <dbReference type="SAM" id="SignalP"/>
    </source>
</evidence>
<evidence type="ECO:0000313" key="4">
    <source>
        <dbReference type="Proteomes" id="UP001157134"/>
    </source>
</evidence>
<name>A0ABQ6HG90_9GAMM</name>
<dbReference type="Gene3D" id="3.40.250.10">
    <property type="entry name" value="Rhodanese-like domain"/>
    <property type="match status" value="1"/>
</dbReference>
<organism evidence="3 4">
    <name type="scientific">Thalassotalea loyana</name>
    <dbReference type="NCBI Taxonomy" id="280483"/>
    <lineage>
        <taxon>Bacteria</taxon>
        <taxon>Pseudomonadati</taxon>
        <taxon>Pseudomonadota</taxon>
        <taxon>Gammaproteobacteria</taxon>
        <taxon>Alteromonadales</taxon>
        <taxon>Colwelliaceae</taxon>
        <taxon>Thalassotalea</taxon>
    </lineage>
</organism>
<dbReference type="PROSITE" id="PS50206">
    <property type="entry name" value="RHODANESE_3"/>
    <property type="match status" value="1"/>
</dbReference>
<feature type="signal peptide" evidence="1">
    <location>
        <begin position="1"/>
        <end position="22"/>
    </location>
</feature>